<evidence type="ECO:0000313" key="1">
    <source>
        <dbReference type="EMBL" id="OXR41504.1"/>
    </source>
</evidence>
<comment type="caution">
    <text evidence="1">The sequence shown here is derived from an EMBL/GenBank/DDBJ whole genome shotgun (WGS) entry which is preliminary data.</text>
</comment>
<reference evidence="1 2" key="1">
    <citation type="submission" date="2017-07" db="EMBL/GenBank/DDBJ databases">
        <title>First draft Genome Sequence of Nocardia cerradoensis isolated from human infection.</title>
        <authorList>
            <person name="Carrasco G."/>
        </authorList>
    </citation>
    <scope>NUCLEOTIDE SEQUENCE [LARGE SCALE GENOMIC DNA]</scope>
    <source>
        <strain evidence="1 2">CNM20130759</strain>
    </source>
</reference>
<accession>A0A231GY05</accession>
<dbReference type="RefSeq" id="WP_039782552.1">
    <property type="nucleotide sequence ID" value="NZ_NGAF01000019.1"/>
</dbReference>
<dbReference type="EMBL" id="NGAF01000019">
    <property type="protein sequence ID" value="OXR41504.1"/>
    <property type="molecule type" value="Genomic_DNA"/>
</dbReference>
<evidence type="ECO:0000313" key="2">
    <source>
        <dbReference type="Proteomes" id="UP000215506"/>
    </source>
</evidence>
<evidence type="ECO:0008006" key="3">
    <source>
        <dbReference type="Google" id="ProtNLM"/>
    </source>
</evidence>
<dbReference type="AlphaFoldDB" id="A0A231GY05"/>
<keyword evidence="2" id="KW-1185">Reference proteome</keyword>
<proteinExistence type="predicted"/>
<name>A0A231GY05_9NOCA</name>
<gene>
    <name evidence="1" type="ORF">B7C42_06396</name>
</gene>
<dbReference type="Proteomes" id="UP000215506">
    <property type="component" value="Unassembled WGS sequence"/>
</dbReference>
<sequence>MTFLALGYLRRDVSRRHQHWDESQIRWLAGRLGYNLCKTVALSNRTCDPIQQLIDAVVRLDAEAVVVPSLDHFADRVIPADLLAITDVVTVTPEHTYARWASGELPELNGT</sequence>
<protein>
    <recommendedName>
        <fullName evidence="3">Resolvase/invertase-type recombinase catalytic domain-containing protein</fullName>
    </recommendedName>
</protein>
<organism evidence="1 2">
    <name type="scientific">Nocardia cerradoensis</name>
    <dbReference type="NCBI Taxonomy" id="85688"/>
    <lineage>
        <taxon>Bacteria</taxon>
        <taxon>Bacillati</taxon>
        <taxon>Actinomycetota</taxon>
        <taxon>Actinomycetes</taxon>
        <taxon>Mycobacteriales</taxon>
        <taxon>Nocardiaceae</taxon>
        <taxon>Nocardia</taxon>
    </lineage>
</organism>